<reference evidence="2" key="1">
    <citation type="journal article" date="2020" name="mSystems">
        <title>Genome- and Community-Level Interaction Insights into Carbon Utilization and Element Cycling Functions of Hydrothermarchaeota in Hydrothermal Sediment.</title>
        <authorList>
            <person name="Zhou Z."/>
            <person name="Liu Y."/>
            <person name="Xu W."/>
            <person name="Pan J."/>
            <person name="Luo Z.H."/>
            <person name="Li M."/>
        </authorList>
    </citation>
    <scope>NUCLEOTIDE SEQUENCE [LARGE SCALE GENOMIC DNA]</scope>
    <source>
        <strain evidence="2">SpSt-349</strain>
    </source>
</reference>
<name>A0A831XMI9_GEOME</name>
<evidence type="ECO:0008006" key="3">
    <source>
        <dbReference type="Google" id="ProtNLM"/>
    </source>
</evidence>
<comment type="caution">
    <text evidence="2">The sequence shown here is derived from an EMBL/GenBank/DDBJ whole genome shotgun (WGS) entry which is preliminary data.</text>
</comment>
<dbReference type="EMBL" id="DSOV01000045">
    <property type="protein sequence ID" value="HEN42808.1"/>
    <property type="molecule type" value="Genomic_DNA"/>
</dbReference>
<dbReference type="Gene3D" id="1.10.1220.10">
    <property type="entry name" value="Met repressor-like"/>
    <property type="match status" value="1"/>
</dbReference>
<dbReference type="InterPro" id="IPR013321">
    <property type="entry name" value="Arc_rbn_hlx_hlx"/>
</dbReference>
<feature type="region of interest" description="Disordered" evidence="1">
    <location>
        <begin position="70"/>
        <end position="93"/>
    </location>
</feature>
<protein>
    <recommendedName>
        <fullName evidence="3">Antitoxin, RHH family</fullName>
    </recommendedName>
</protein>
<dbReference type="GO" id="GO:0006355">
    <property type="term" value="P:regulation of DNA-templated transcription"/>
    <property type="evidence" value="ECO:0007669"/>
    <property type="project" value="InterPro"/>
</dbReference>
<dbReference type="AlphaFoldDB" id="A0A831XMI9"/>
<evidence type="ECO:0000313" key="2">
    <source>
        <dbReference type="EMBL" id="HEN42808.1"/>
    </source>
</evidence>
<proteinExistence type="predicted"/>
<gene>
    <name evidence="2" type="ORF">ENQ87_10630</name>
</gene>
<dbReference type="InterPro" id="IPR010985">
    <property type="entry name" value="Ribbon_hlx_hlx"/>
</dbReference>
<evidence type="ECO:0000256" key="1">
    <source>
        <dbReference type="SAM" id="MobiDB-lite"/>
    </source>
</evidence>
<dbReference type="SUPFAM" id="SSF47598">
    <property type="entry name" value="Ribbon-helix-helix"/>
    <property type="match status" value="1"/>
</dbReference>
<sequence>MPLHKGGITVKAIKTAISIEKDLFDQAEKMAQSMKVSRSRLFVIALQDFIAHQKNRDLLAQINAAYSDEPDTAEQTLSRKSRRQQQRMVEGEW</sequence>
<organism evidence="2">
    <name type="scientific">Geobacter metallireducens</name>
    <dbReference type="NCBI Taxonomy" id="28232"/>
    <lineage>
        <taxon>Bacteria</taxon>
        <taxon>Pseudomonadati</taxon>
        <taxon>Thermodesulfobacteriota</taxon>
        <taxon>Desulfuromonadia</taxon>
        <taxon>Geobacterales</taxon>
        <taxon>Geobacteraceae</taxon>
        <taxon>Geobacter</taxon>
    </lineage>
</organism>
<accession>A0A831XMI9</accession>